<name>A0ABT6XP15_9FLAO</name>
<dbReference type="Proteomes" id="UP001230035">
    <property type="component" value="Unassembled WGS sequence"/>
</dbReference>
<sequence>MKKLTNLNYLKISVSTLVINTILVSYKLYSPKIEITVPKNFEGQVNLVLSNTENNILKIDKNGIGYINKFTYDKIYKKPLVKETDGNEITHHCIGYNPTTFYAVGTYYLNKNDSVKTLQFEIIHDGKERRNFFEFNDIRNKLDKKLLYEF</sequence>
<gene>
    <name evidence="1" type="ORF">QHT84_04955</name>
</gene>
<evidence type="ECO:0000313" key="1">
    <source>
        <dbReference type="EMBL" id="MDI9256758.1"/>
    </source>
</evidence>
<dbReference type="EMBL" id="JASGBP010000002">
    <property type="protein sequence ID" value="MDI9256758.1"/>
    <property type="molecule type" value="Genomic_DNA"/>
</dbReference>
<reference evidence="1 2" key="1">
    <citation type="submission" date="2023-05" db="EMBL/GenBank/DDBJ databases">
        <title>Flavobacterium sedimenti sp. nov., isolated from the sediment.</title>
        <authorList>
            <person name="Wu N."/>
        </authorList>
    </citation>
    <scope>NUCLEOTIDE SEQUENCE [LARGE SCALE GENOMIC DNA]</scope>
    <source>
        <strain evidence="1 2">YZ-48</strain>
    </source>
</reference>
<keyword evidence="2" id="KW-1185">Reference proteome</keyword>
<organism evidence="1 2">
    <name type="scientific">Flavobacterium sedimenticola</name>
    <dbReference type="NCBI Taxonomy" id="3043286"/>
    <lineage>
        <taxon>Bacteria</taxon>
        <taxon>Pseudomonadati</taxon>
        <taxon>Bacteroidota</taxon>
        <taxon>Flavobacteriia</taxon>
        <taxon>Flavobacteriales</taxon>
        <taxon>Flavobacteriaceae</taxon>
        <taxon>Flavobacterium</taxon>
    </lineage>
</organism>
<dbReference type="RefSeq" id="WP_283238445.1">
    <property type="nucleotide sequence ID" value="NZ_JASGBP010000002.1"/>
</dbReference>
<evidence type="ECO:0000313" key="2">
    <source>
        <dbReference type="Proteomes" id="UP001230035"/>
    </source>
</evidence>
<protein>
    <submittedName>
        <fullName evidence="1">Uncharacterized protein</fullName>
    </submittedName>
</protein>
<proteinExistence type="predicted"/>
<comment type="caution">
    <text evidence="1">The sequence shown here is derived from an EMBL/GenBank/DDBJ whole genome shotgun (WGS) entry which is preliminary data.</text>
</comment>
<accession>A0ABT6XP15</accession>